<dbReference type="EC" id="3.2.1.58" evidence="1"/>
<reference evidence="1" key="1">
    <citation type="submission" date="2023-07" db="EMBL/GenBank/DDBJ databases">
        <title>Black Yeasts Isolated from many extreme environments.</title>
        <authorList>
            <person name="Coleine C."/>
            <person name="Stajich J.E."/>
            <person name="Selbmann L."/>
        </authorList>
    </citation>
    <scope>NUCLEOTIDE SEQUENCE</scope>
    <source>
        <strain evidence="1">CCFEE 5714</strain>
    </source>
</reference>
<evidence type="ECO:0000313" key="2">
    <source>
        <dbReference type="Proteomes" id="UP001281147"/>
    </source>
</evidence>
<organism evidence="1 2">
    <name type="scientific">Vermiconidia calcicola</name>
    <dbReference type="NCBI Taxonomy" id="1690605"/>
    <lineage>
        <taxon>Eukaryota</taxon>
        <taxon>Fungi</taxon>
        <taxon>Dikarya</taxon>
        <taxon>Ascomycota</taxon>
        <taxon>Pezizomycotina</taxon>
        <taxon>Dothideomycetes</taxon>
        <taxon>Dothideomycetidae</taxon>
        <taxon>Mycosphaerellales</taxon>
        <taxon>Extremaceae</taxon>
        <taxon>Vermiconidia</taxon>
    </lineage>
</organism>
<protein>
    <submittedName>
        <fullName evidence="1">Glucan 1,3-beta-glucosidase 3</fullName>
        <ecNumber evidence="1">3.2.1.58</ecNumber>
    </submittedName>
</protein>
<comment type="caution">
    <text evidence="1">The sequence shown here is derived from an EMBL/GenBank/DDBJ whole genome shotgun (WGS) entry which is preliminary data.</text>
</comment>
<keyword evidence="2" id="KW-1185">Reference proteome</keyword>
<gene>
    <name evidence="1" type="primary">EXG3_1</name>
    <name evidence="1" type="ORF">LTR37_000986</name>
</gene>
<proteinExistence type="predicted"/>
<keyword evidence="1" id="KW-0326">Glycosidase</keyword>
<evidence type="ECO:0000313" key="1">
    <source>
        <dbReference type="EMBL" id="KAK3724362.1"/>
    </source>
</evidence>
<dbReference type="EMBL" id="JAUTXU010000005">
    <property type="protein sequence ID" value="KAK3724362.1"/>
    <property type="molecule type" value="Genomic_DNA"/>
</dbReference>
<name>A0ACC3NWC5_9PEZI</name>
<sequence>MKRFLDKAKATWEDVESTFSSQPQQIPSYESTSATAPPQAPAPADVIRYRYQHGANLGSIFIMERWLTGNMYPHDAPGSSELTASKAWVKAEGMQKARERFERHWAEYVNDHDLDYLRDVAKINAVRLPIGFFTLGPSFCEKTSFEKVAPVYEHAWPAVKSLVERCHARGIGVLIDVHGLPGSANGQDHSGTDSKDVEFWGSKKNRALATKCMAFLAHEVRSMRGVLGLQIVNEATHNAEGMWDLYDDVLSIVSQIDPALPIYISDAWDLPSALGWSMGKNSCRHTHTSSANPVVVDTHLYWAFTAEDHAKSPQQIATEVHTKLSELDNRDGNVFERGACAAFIGEYSCALNPATHEKSGGYPKEDFIRDFGWAQSERYQARSGGCTFWTFKMDWMPGGEWGFKEMVDGGKIKAPLCLQLSKDDVHHRLQNAYAQQVQRRQRTVSKHCQWWDSNHPSYYEHWRFEQGWDLGWADAVAFFQMRNQAGLAGADRIGMLDLWVLMRLRETGNGVAKFGWEFELGLRQAVRDFYEAAGV</sequence>
<dbReference type="Proteomes" id="UP001281147">
    <property type="component" value="Unassembled WGS sequence"/>
</dbReference>
<keyword evidence="1" id="KW-0378">Hydrolase</keyword>
<accession>A0ACC3NWC5</accession>